<keyword evidence="3" id="KW-1185">Reference proteome</keyword>
<evidence type="ECO:0000313" key="2">
    <source>
        <dbReference type="EMBL" id="GAA0531273.1"/>
    </source>
</evidence>
<dbReference type="InterPro" id="IPR032710">
    <property type="entry name" value="NTF2-like_dom_sf"/>
</dbReference>
<gene>
    <name evidence="2" type="ORF">GCM10009533_33040</name>
</gene>
<evidence type="ECO:0000259" key="1">
    <source>
        <dbReference type="Pfam" id="PF13577"/>
    </source>
</evidence>
<sequence>MTRDDEIAELRTQIRLLTDRAELGELVDRYALSLDERRFDPATAAGLFTDDVRFSYPVGDGRTLEGYEESNLALMAPYERTQHLTGNHVIDLDGDRARVRWNAIMTHVHARETTDQRGEQPGTHFDVGAHFTAEAVRTPGGWRFREVSLAVQWTQGTPPPWVADAA</sequence>
<dbReference type="InterPro" id="IPR037401">
    <property type="entry name" value="SnoaL-like"/>
</dbReference>
<reference evidence="2 3" key="1">
    <citation type="journal article" date="2019" name="Int. J. Syst. Evol. Microbiol.">
        <title>The Global Catalogue of Microorganisms (GCM) 10K type strain sequencing project: providing services to taxonomists for standard genome sequencing and annotation.</title>
        <authorList>
            <consortium name="The Broad Institute Genomics Platform"/>
            <consortium name="The Broad Institute Genome Sequencing Center for Infectious Disease"/>
            <person name="Wu L."/>
            <person name="Ma J."/>
        </authorList>
    </citation>
    <scope>NUCLEOTIDE SEQUENCE [LARGE SCALE GENOMIC DNA]</scope>
    <source>
        <strain evidence="2 3">JCM 10303</strain>
    </source>
</reference>
<protein>
    <recommendedName>
        <fullName evidence="1">SnoaL-like domain-containing protein</fullName>
    </recommendedName>
</protein>
<comment type="caution">
    <text evidence="2">The sequence shown here is derived from an EMBL/GenBank/DDBJ whole genome shotgun (WGS) entry which is preliminary data.</text>
</comment>
<accession>A0ABN1D0Y5</accession>
<dbReference type="Proteomes" id="UP001500729">
    <property type="component" value="Unassembled WGS sequence"/>
</dbReference>
<proteinExistence type="predicted"/>
<dbReference type="SUPFAM" id="SSF54427">
    <property type="entry name" value="NTF2-like"/>
    <property type="match status" value="1"/>
</dbReference>
<dbReference type="EMBL" id="BAAAGS010000020">
    <property type="protein sequence ID" value="GAA0531273.1"/>
    <property type="molecule type" value="Genomic_DNA"/>
</dbReference>
<dbReference type="RefSeq" id="WP_009944518.1">
    <property type="nucleotide sequence ID" value="NZ_BAAAGS010000020.1"/>
</dbReference>
<organism evidence="2 3">
    <name type="scientific">Saccharopolyspora erythraea</name>
    <name type="common">Streptomyces erythraeus</name>
    <dbReference type="NCBI Taxonomy" id="1836"/>
    <lineage>
        <taxon>Bacteria</taxon>
        <taxon>Bacillati</taxon>
        <taxon>Actinomycetota</taxon>
        <taxon>Actinomycetes</taxon>
        <taxon>Pseudonocardiales</taxon>
        <taxon>Pseudonocardiaceae</taxon>
        <taxon>Saccharopolyspora</taxon>
    </lineage>
</organism>
<evidence type="ECO:0000313" key="3">
    <source>
        <dbReference type="Proteomes" id="UP001500729"/>
    </source>
</evidence>
<dbReference type="Pfam" id="PF13577">
    <property type="entry name" value="SnoaL_4"/>
    <property type="match status" value="1"/>
</dbReference>
<dbReference type="Gene3D" id="3.10.450.50">
    <property type="match status" value="1"/>
</dbReference>
<name>A0ABN1D0Y5_SACER</name>
<feature type="domain" description="SnoaL-like" evidence="1">
    <location>
        <begin position="17"/>
        <end position="146"/>
    </location>
</feature>